<evidence type="ECO:0000256" key="2">
    <source>
        <dbReference type="SAM" id="Phobius"/>
    </source>
</evidence>
<dbReference type="Gene3D" id="2.80.10.50">
    <property type="match status" value="1"/>
</dbReference>
<sequence length="261" mass="28609">MAYPASDFWYHLLSGSDTLLGAVASGHLELTPVPSTSSNWQLLPFDGVYFIKNEAFGPLYQLGASLHSPELSLVAINLSSTEQQWELKPVMGDSVRIYNVALGDVNLSNATREWSSCDRVEVWKVQPVKLIDASLWKNTQLSFLPAIRSVPNETSAGDHPLVEAPYYIPIGPAAAGIALGIALIFAVVLWRFSPARRKRTQEQPPIELNCVVADGSPAADAEPLPQYRPREADDHPPGYNTEQPQAPTPPAYPMPVVQREL</sequence>
<reference evidence="3 4" key="1">
    <citation type="submission" date="2016-04" db="EMBL/GenBank/DDBJ databases">
        <title>A degradative enzymes factory behind the ericoid mycorrhizal symbiosis.</title>
        <authorList>
            <consortium name="DOE Joint Genome Institute"/>
            <person name="Martino E."/>
            <person name="Morin E."/>
            <person name="Grelet G."/>
            <person name="Kuo A."/>
            <person name="Kohler A."/>
            <person name="Daghino S."/>
            <person name="Barry K."/>
            <person name="Choi C."/>
            <person name="Cichocki N."/>
            <person name="Clum A."/>
            <person name="Copeland A."/>
            <person name="Hainaut M."/>
            <person name="Haridas S."/>
            <person name="Labutti K."/>
            <person name="Lindquist E."/>
            <person name="Lipzen A."/>
            <person name="Khouja H.-R."/>
            <person name="Murat C."/>
            <person name="Ohm R."/>
            <person name="Olson A."/>
            <person name="Spatafora J."/>
            <person name="Veneault-Fourrey C."/>
            <person name="Henrissat B."/>
            <person name="Grigoriev I."/>
            <person name="Martin F."/>
            <person name="Perotto S."/>
        </authorList>
    </citation>
    <scope>NUCLEOTIDE SEQUENCE [LARGE SCALE GENOMIC DNA]</scope>
    <source>
        <strain evidence="3 4">F</strain>
    </source>
</reference>
<accession>A0A2J6RI56</accession>
<dbReference type="EMBL" id="KZ613948">
    <property type="protein sequence ID" value="PMD38189.1"/>
    <property type="molecule type" value="Genomic_DNA"/>
</dbReference>
<keyword evidence="2" id="KW-0812">Transmembrane</keyword>
<evidence type="ECO:0000313" key="4">
    <source>
        <dbReference type="Proteomes" id="UP000235786"/>
    </source>
</evidence>
<dbReference type="OrthoDB" id="3552883at2759"/>
<feature type="transmembrane region" description="Helical" evidence="2">
    <location>
        <begin position="166"/>
        <end position="190"/>
    </location>
</feature>
<gene>
    <name evidence="3" type="ORF">L207DRAFT_585093</name>
</gene>
<evidence type="ECO:0000313" key="3">
    <source>
        <dbReference type="EMBL" id="PMD38189.1"/>
    </source>
</evidence>
<protein>
    <submittedName>
        <fullName evidence="3">Uncharacterized protein</fullName>
    </submittedName>
</protein>
<keyword evidence="4" id="KW-1185">Reference proteome</keyword>
<evidence type="ECO:0000256" key="1">
    <source>
        <dbReference type="SAM" id="MobiDB-lite"/>
    </source>
</evidence>
<name>A0A2J6RI56_HYAVF</name>
<keyword evidence="2" id="KW-1133">Transmembrane helix</keyword>
<proteinExistence type="predicted"/>
<keyword evidence="2" id="KW-0472">Membrane</keyword>
<feature type="region of interest" description="Disordered" evidence="1">
    <location>
        <begin position="210"/>
        <end position="261"/>
    </location>
</feature>
<organism evidence="3 4">
    <name type="scientific">Hyaloscypha variabilis (strain UAMH 11265 / GT02V1 / F)</name>
    <name type="common">Meliniomyces variabilis</name>
    <dbReference type="NCBI Taxonomy" id="1149755"/>
    <lineage>
        <taxon>Eukaryota</taxon>
        <taxon>Fungi</taxon>
        <taxon>Dikarya</taxon>
        <taxon>Ascomycota</taxon>
        <taxon>Pezizomycotina</taxon>
        <taxon>Leotiomycetes</taxon>
        <taxon>Helotiales</taxon>
        <taxon>Hyaloscyphaceae</taxon>
        <taxon>Hyaloscypha</taxon>
        <taxon>Hyaloscypha variabilis</taxon>
    </lineage>
</organism>
<dbReference type="Proteomes" id="UP000235786">
    <property type="component" value="Unassembled WGS sequence"/>
</dbReference>
<dbReference type="AlphaFoldDB" id="A0A2J6RI56"/>